<evidence type="ECO:0000256" key="2">
    <source>
        <dbReference type="ARBA" id="ARBA00006856"/>
    </source>
</evidence>
<dbReference type="SMART" id="SM00543">
    <property type="entry name" value="MIF4G"/>
    <property type="match status" value="1"/>
</dbReference>
<feature type="domain" description="MI" evidence="5">
    <location>
        <begin position="462"/>
        <end position="598"/>
    </location>
</feature>
<dbReference type="PANTHER" id="PTHR18034:SF4">
    <property type="entry name" value="NUCLEOLAR MIF4G DOMAIN-CONTAINING PROTEIN 1"/>
    <property type="match status" value="1"/>
</dbReference>
<evidence type="ECO:0000256" key="1">
    <source>
        <dbReference type="ARBA" id="ARBA00004604"/>
    </source>
</evidence>
<accession>A0A137PFZ0</accession>
<feature type="compositionally biased region" description="Basic and acidic residues" evidence="4">
    <location>
        <begin position="38"/>
        <end position="55"/>
    </location>
</feature>
<dbReference type="Gene3D" id="1.25.40.180">
    <property type="match status" value="1"/>
</dbReference>
<dbReference type="Pfam" id="PF02847">
    <property type="entry name" value="MA3"/>
    <property type="match status" value="1"/>
</dbReference>
<feature type="region of interest" description="Disordered" evidence="4">
    <location>
        <begin position="35"/>
        <end position="135"/>
    </location>
</feature>
<dbReference type="SMART" id="SM00544">
    <property type="entry name" value="MA3"/>
    <property type="match status" value="1"/>
</dbReference>
<feature type="compositionally biased region" description="Basic and acidic residues" evidence="4">
    <location>
        <begin position="120"/>
        <end position="130"/>
    </location>
</feature>
<dbReference type="GO" id="GO:0003723">
    <property type="term" value="F:RNA binding"/>
    <property type="evidence" value="ECO:0007669"/>
    <property type="project" value="InterPro"/>
</dbReference>
<dbReference type="Pfam" id="PF02854">
    <property type="entry name" value="MIF4G"/>
    <property type="match status" value="1"/>
</dbReference>
<dbReference type="InterPro" id="IPR050781">
    <property type="entry name" value="CWC22_splicing_factor"/>
</dbReference>
<keyword evidence="7" id="KW-1185">Reference proteome</keyword>
<evidence type="ECO:0000313" key="7">
    <source>
        <dbReference type="Proteomes" id="UP000070444"/>
    </source>
</evidence>
<sequence length="695" mass="78551">MQLLEKKLKIKSTNFINSFSGDGLDFLLEGIKLGSKKLRGDPSDSLNKNKLEKNIAKNGVSSSDTENEDGDESEVDDVTEDEDEDEDGDEISDDDENLESEDEESELEEDDVDSGDSAEETPKAEIEESKPAVASVVSKYVPPHLRQSNDENAKIKKLVQGLINRLAENNLESTLLEIDGFYRDYSRNSVSTSVTEIVLLSISNHSHLSDSLVVVNSGLVAGLYRIAGIEFAANFVQSTVEKFNQYHEQIKLQETNNNQSEDIGKECSNLISLISELYNFNVIACNLIYDLIRIFLGSLNEQNVELLLKLLRSIGHQLRSDDPTAMKEIYLMAVTEMKNHPTLAQKSRVKFMMETMSDLKNNKLKKQGSANSGDSIMQRIKTFLKNLERKFNRGSIEALRVSLDDINNVKTKGKWWLVGASWVGVQYDPNESKSKSDQHTAEQKKNTDELTQLAKQQSMNTEIRKAIFTVLMSSNDFIDAYERIMKLNLTSVQQREIVRVLAHCCGNEKVYNPYYKFVCAKFCQYDHSYKITLQYCLWDFCRELGDNSVGGMGYHSEASQDGSRKKVPLRKIYHMSKFYGDLMAQGALSINAFKGLTLTRIQMIPSAKLFFILFFCQYLSQALANEDNQQLLTNGLATLSSANPTVVQEITMFLNLHITNSEIFEQLNQSEKAKISQAITFVNTAERTKLTRLIE</sequence>
<comment type="subcellular location">
    <subcellularLocation>
        <location evidence="1">Nucleus</location>
        <location evidence="1">Nucleolus</location>
    </subcellularLocation>
</comment>
<dbReference type="GO" id="GO:0005730">
    <property type="term" value="C:nucleolus"/>
    <property type="evidence" value="ECO:0007669"/>
    <property type="project" value="UniProtKB-SubCell"/>
</dbReference>
<dbReference type="Proteomes" id="UP000070444">
    <property type="component" value="Unassembled WGS sequence"/>
</dbReference>
<proteinExistence type="inferred from homology"/>
<dbReference type="GO" id="GO:0042274">
    <property type="term" value="P:ribosomal small subunit biogenesis"/>
    <property type="evidence" value="ECO:0007669"/>
    <property type="project" value="TreeGrafter"/>
</dbReference>
<protein>
    <submittedName>
        <fullName evidence="6">ARM repeat-containing protein</fullName>
    </submittedName>
</protein>
<dbReference type="InterPro" id="IPR003891">
    <property type="entry name" value="Initiation_fac_eIF4g_MI"/>
</dbReference>
<evidence type="ECO:0000259" key="5">
    <source>
        <dbReference type="PROSITE" id="PS51366"/>
    </source>
</evidence>
<dbReference type="OrthoDB" id="361797at2759"/>
<dbReference type="STRING" id="796925.A0A137PFZ0"/>
<feature type="region of interest" description="Disordered" evidence="4">
    <location>
        <begin position="429"/>
        <end position="453"/>
    </location>
</feature>
<evidence type="ECO:0000256" key="4">
    <source>
        <dbReference type="SAM" id="MobiDB-lite"/>
    </source>
</evidence>
<gene>
    <name evidence="6" type="ORF">CONCODRAFT_46260</name>
</gene>
<organism evidence="6 7">
    <name type="scientific">Conidiobolus coronatus (strain ATCC 28846 / CBS 209.66 / NRRL 28638)</name>
    <name type="common">Delacroixia coronata</name>
    <dbReference type="NCBI Taxonomy" id="796925"/>
    <lineage>
        <taxon>Eukaryota</taxon>
        <taxon>Fungi</taxon>
        <taxon>Fungi incertae sedis</taxon>
        <taxon>Zoopagomycota</taxon>
        <taxon>Entomophthoromycotina</taxon>
        <taxon>Entomophthoromycetes</taxon>
        <taxon>Entomophthorales</taxon>
        <taxon>Ancylistaceae</taxon>
        <taxon>Conidiobolus</taxon>
    </lineage>
</organism>
<dbReference type="InterPro" id="IPR016024">
    <property type="entry name" value="ARM-type_fold"/>
</dbReference>
<comment type="similarity">
    <text evidence="2">Belongs to the CWC22 family.</text>
</comment>
<dbReference type="OMA" id="FMVDILN"/>
<evidence type="ECO:0000313" key="6">
    <source>
        <dbReference type="EMBL" id="KXN73919.1"/>
    </source>
</evidence>
<feature type="compositionally biased region" description="Acidic residues" evidence="4">
    <location>
        <begin position="65"/>
        <end position="119"/>
    </location>
</feature>
<dbReference type="EMBL" id="KQ964429">
    <property type="protein sequence ID" value="KXN73919.1"/>
    <property type="molecule type" value="Genomic_DNA"/>
</dbReference>
<dbReference type="InterPro" id="IPR003890">
    <property type="entry name" value="MIF4G-like_typ-3"/>
</dbReference>
<keyword evidence="3" id="KW-0539">Nucleus</keyword>
<dbReference type="PANTHER" id="PTHR18034">
    <property type="entry name" value="CELL CYCLE CONTROL PROTEIN CWF22-RELATED"/>
    <property type="match status" value="1"/>
</dbReference>
<dbReference type="PROSITE" id="PS51366">
    <property type="entry name" value="MI"/>
    <property type="match status" value="1"/>
</dbReference>
<feature type="compositionally biased region" description="Basic and acidic residues" evidence="4">
    <location>
        <begin position="430"/>
        <end position="448"/>
    </location>
</feature>
<name>A0A137PFZ0_CONC2</name>
<dbReference type="AlphaFoldDB" id="A0A137PFZ0"/>
<reference evidence="6 7" key="1">
    <citation type="journal article" date="2015" name="Genome Biol. Evol.">
        <title>Phylogenomic analyses indicate that early fungi evolved digesting cell walls of algal ancestors of land plants.</title>
        <authorList>
            <person name="Chang Y."/>
            <person name="Wang S."/>
            <person name="Sekimoto S."/>
            <person name="Aerts A.L."/>
            <person name="Choi C."/>
            <person name="Clum A."/>
            <person name="LaButti K.M."/>
            <person name="Lindquist E.A."/>
            <person name="Yee Ngan C."/>
            <person name="Ohm R.A."/>
            <person name="Salamov A.A."/>
            <person name="Grigoriev I.V."/>
            <person name="Spatafora J.W."/>
            <person name="Berbee M.L."/>
        </authorList>
    </citation>
    <scope>NUCLEOTIDE SEQUENCE [LARGE SCALE GENOMIC DNA]</scope>
    <source>
        <strain evidence="6 7">NRRL 28638</strain>
    </source>
</reference>
<evidence type="ECO:0000256" key="3">
    <source>
        <dbReference type="ARBA" id="ARBA00023242"/>
    </source>
</evidence>
<dbReference type="SUPFAM" id="SSF48371">
    <property type="entry name" value="ARM repeat"/>
    <property type="match status" value="1"/>
</dbReference>